<dbReference type="Proteomes" id="UP000467840">
    <property type="component" value="Chromosome 3"/>
</dbReference>
<feature type="compositionally biased region" description="Polar residues" evidence="1">
    <location>
        <begin position="99"/>
        <end position="120"/>
    </location>
</feature>
<evidence type="ECO:0000256" key="1">
    <source>
        <dbReference type="SAM" id="MobiDB-lite"/>
    </source>
</evidence>
<gene>
    <name evidence="2" type="ORF">GH714_017834</name>
</gene>
<keyword evidence="3" id="KW-1185">Reference proteome</keyword>
<accession>A0A6A6KDS9</accession>
<feature type="region of interest" description="Disordered" evidence="1">
    <location>
        <begin position="79"/>
        <end position="120"/>
    </location>
</feature>
<organism evidence="2 3">
    <name type="scientific">Hevea brasiliensis</name>
    <name type="common">Para rubber tree</name>
    <name type="synonym">Siphonia brasiliensis</name>
    <dbReference type="NCBI Taxonomy" id="3981"/>
    <lineage>
        <taxon>Eukaryota</taxon>
        <taxon>Viridiplantae</taxon>
        <taxon>Streptophyta</taxon>
        <taxon>Embryophyta</taxon>
        <taxon>Tracheophyta</taxon>
        <taxon>Spermatophyta</taxon>
        <taxon>Magnoliopsida</taxon>
        <taxon>eudicotyledons</taxon>
        <taxon>Gunneridae</taxon>
        <taxon>Pentapetalae</taxon>
        <taxon>rosids</taxon>
        <taxon>fabids</taxon>
        <taxon>Malpighiales</taxon>
        <taxon>Euphorbiaceae</taxon>
        <taxon>Crotonoideae</taxon>
        <taxon>Micrandreae</taxon>
        <taxon>Hevea</taxon>
    </lineage>
</organism>
<dbReference type="AlphaFoldDB" id="A0A6A6KDS9"/>
<feature type="compositionally biased region" description="Basic and acidic residues" evidence="1">
    <location>
        <begin position="84"/>
        <end position="94"/>
    </location>
</feature>
<protein>
    <submittedName>
        <fullName evidence="2">Uncharacterized protein</fullName>
    </submittedName>
</protein>
<comment type="caution">
    <text evidence="2">The sequence shown here is derived from an EMBL/GenBank/DDBJ whole genome shotgun (WGS) entry which is preliminary data.</text>
</comment>
<name>A0A6A6KDS9_HEVBR</name>
<evidence type="ECO:0000313" key="2">
    <source>
        <dbReference type="EMBL" id="KAF2286574.1"/>
    </source>
</evidence>
<reference evidence="2 3" key="1">
    <citation type="journal article" date="2020" name="Mol. Plant">
        <title>The Chromosome-Based Rubber Tree Genome Provides New Insights into Spurge Genome Evolution and Rubber Biosynthesis.</title>
        <authorList>
            <person name="Liu J."/>
            <person name="Shi C."/>
            <person name="Shi C.C."/>
            <person name="Li W."/>
            <person name="Zhang Q.J."/>
            <person name="Zhang Y."/>
            <person name="Li K."/>
            <person name="Lu H.F."/>
            <person name="Shi C."/>
            <person name="Zhu S.T."/>
            <person name="Xiao Z.Y."/>
            <person name="Nan H."/>
            <person name="Yue Y."/>
            <person name="Zhu X.G."/>
            <person name="Wu Y."/>
            <person name="Hong X.N."/>
            <person name="Fan G.Y."/>
            <person name="Tong Y."/>
            <person name="Zhang D."/>
            <person name="Mao C.L."/>
            <person name="Liu Y.L."/>
            <person name="Hao S.J."/>
            <person name="Liu W.Q."/>
            <person name="Lv M.Q."/>
            <person name="Zhang H.B."/>
            <person name="Liu Y."/>
            <person name="Hu-Tang G.R."/>
            <person name="Wang J.P."/>
            <person name="Wang J.H."/>
            <person name="Sun Y.H."/>
            <person name="Ni S.B."/>
            <person name="Chen W.B."/>
            <person name="Zhang X.C."/>
            <person name="Jiao Y.N."/>
            <person name="Eichler E.E."/>
            <person name="Li G.H."/>
            <person name="Liu X."/>
            <person name="Gao L.Z."/>
        </authorList>
    </citation>
    <scope>NUCLEOTIDE SEQUENCE [LARGE SCALE GENOMIC DNA]</scope>
    <source>
        <strain evidence="3">cv. GT1</strain>
        <tissue evidence="2">Leaf</tissue>
    </source>
</reference>
<proteinExistence type="predicted"/>
<evidence type="ECO:0000313" key="3">
    <source>
        <dbReference type="Proteomes" id="UP000467840"/>
    </source>
</evidence>
<sequence>MAFSLNGGHCIEPLQQLSIYNNTLLLKYSSTQSKTRIVYAHLLVLVDSSEPLNKTITMDLDCLRYNIIAIEEPLLPMISCPRRQSNDDGDKYSDDLSFEDSNQRSNEIGLSVSKSTDTPNLAITPYQEPAATMGSDTLVHVENSEEQGEQFIQLRCDDLSCETPKGDRVATLNDCSRKSNEESTGLSNFGMEMVSKEAPIECMSGLHVDGI</sequence>
<dbReference type="EMBL" id="JAAGAX010000017">
    <property type="protein sequence ID" value="KAF2286574.1"/>
    <property type="molecule type" value="Genomic_DNA"/>
</dbReference>